<comment type="subcellular location">
    <subcellularLocation>
        <location evidence="1">Bacterial flagellum</location>
    </subcellularLocation>
</comment>
<dbReference type="InParanoid" id="A0A4R2PQ55"/>
<evidence type="ECO:0000256" key="3">
    <source>
        <dbReference type="ARBA" id="ARBA00023143"/>
    </source>
</evidence>
<evidence type="ECO:0000313" key="5">
    <source>
        <dbReference type="EMBL" id="TCP37807.1"/>
    </source>
</evidence>
<dbReference type="AlphaFoldDB" id="A0A4R2PQ55"/>
<evidence type="ECO:0000256" key="2">
    <source>
        <dbReference type="ARBA" id="ARBA00005709"/>
    </source>
</evidence>
<dbReference type="RefSeq" id="WP_132707464.1">
    <property type="nucleotide sequence ID" value="NZ_JACIGF010000002.1"/>
</dbReference>
<dbReference type="Proteomes" id="UP000295399">
    <property type="component" value="Unassembled WGS sequence"/>
</dbReference>
<dbReference type="PANTHER" id="PTHR42792">
    <property type="entry name" value="FLAGELLIN"/>
    <property type="match status" value="1"/>
</dbReference>
<dbReference type="PANTHER" id="PTHR42792:SF1">
    <property type="entry name" value="FLAGELLAR HOOK-ASSOCIATED PROTEIN 3"/>
    <property type="match status" value="1"/>
</dbReference>
<dbReference type="Gene3D" id="1.20.1330.10">
    <property type="entry name" value="f41 fragment of flagellin, N-terminal domain"/>
    <property type="match status" value="1"/>
</dbReference>
<evidence type="ECO:0000313" key="6">
    <source>
        <dbReference type="Proteomes" id="UP000295399"/>
    </source>
</evidence>
<sequence length="299" mass="32629">MRITNDSDLLVQLALANRDRATESQLQVGSGKKAQDFKGLAEDTQTALSTRSLLSRNESLQGAVSRARVDLKATDTRLNTVYEIAQDLVKTLKNAVGQERGDGLEETLDKSFEQIVGILNGRQNDLYIFGGTRTDTPPVNVATRADLQATTTANAFDNFGPSREARVADNLTVELGVQADDVARNLFQVIENITNAGPFPDDKLSAAQIATLTTEVGNLETATRDVANAQTDNGLNLNRLNVASDQLEQEAIALERFKTEVEDVDPAEAINRLMNDKFALEASYRSISLLQQTTLLNFI</sequence>
<keyword evidence="5" id="KW-0969">Cilium</keyword>
<comment type="caution">
    <text evidence="5">The sequence shown here is derived from an EMBL/GenBank/DDBJ whole genome shotgun (WGS) entry which is preliminary data.</text>
</comment>
<dbReference type="Pfam" id="PF00700">
    <property type="entry name" value="Flagellin_C"/>
    <property type="match status" value="1"/>
</dbReference>
<keyword evidence="3" id="KW-0975">Bacterial flagellum</keyword>
<gene>
    <name evidence="5" type="ORF">EV659_102215</name>
</gene>
<dbReference type="OrthoDB" id="8477979at2"/>
<keyword evidence="6" id="KW-1185">Reference proteome</keyword>
<comment type="similarity">
    <text evidence="2">Belongs to the bacterial flagellin family.</text>
</comment>
<reference evidence="5 6" key="1">
    <citation type="submission" date="2019-03" db="EMBL/GenBank/DDBJ databases">
        <title>Genomic Encyclopedia of Type Strains, Phase IV (KMG-IV): sequencing the most valuable type-strain genomes for metagenomic binning, comparative biology and taxonomic classification.</title>
        <authorList>
            <person name="Goeker M."/>
        </authorList>
    </citation>
    <scope>NUCLEOTIDE SEQUENCE [LARGE SCALE GENOMIC DNA]</scope>
    <source>
        <strain evidence="5 6">DSM 2132</strain>
    </source>
</reference>
<dbReference type="GO" id="GO:0009288">
    <property type="term" value="C:bacterial-type flagellum"/>
    <property type="evidence" value="ECO:0007669"/>
    <property type="project" value="UniProtKB-SubCell"/>
</dbReference>
<evidence type="ECO:0000259" key="4">
    <source>
        <dbReference type="Pfam" id="PF00700"/>
    </source>
</evidence>
<dbReference type="InterPro" id="IPR001492">
    <property type="entry name" value="Flagellin"/>
</dbReference>
<keyword evidence="5" id="KW-0282">Flagellum</keyword>
<dbReference type="GO" id="GO:0005198">
    <property type="term" value="F:structural molecule activity"/>
    <property type="evidence" value="ECO:0007669"/>
    <property type="project" value="InterPro"/>
</dbReference>
<proteinExistence type="inferred from homology"/>
<dbReference type="InterPro" id="IPR046358">
    <property type="entry name" value="Flagellin_C"/>
</dbReference>
<evidence type="ECO:0000256" key="1">
    <source>
        <dbReference type="ARBA" id="ARBA00004365"/>
    </source>
</evidence>
<dbReference type="EMBL" id="SLXO01000002">
    <property type="protein sequence ID" value="TCP37807.1"/>
    <property type="molecule type" value="Genomic_DNA"/>
</dbReference>
<dbReference type="SUPFAM" id="SSF64518">
    <property type="entry name" value="Phase 1 flagellin"/>
    <property type="match status" value="1"/>
</dbReference>
<keyword evidence="5" id="KW-0966">Cell projection</keyword>
<name>A0A4R2PQ55_RHOSA</name>
<dbReference type="FunCoup" id="A0A4R2PQ55">
    <property type="interactions" value="50"/>
</dbReference>
<feature type="domain" description="Flagellin C-terminal" evidence="4">
    <location>
        <begin position="217"/>
        <end position="299"/>
    </location>
</feature>
<protein>
    <submittedName>
        <fullName evidence="5">Flagellar hook-associated protein 3 FlgL</fullName>
    </submittedName>
</protein>
<organism evidence="5 6">
    <name type="scientific">Rhodothalassium salexigens DSM 2132</name>
    <dbReference type="NCBI Taxonomy" id="1188247"/>
    <lineage>
        <taxon>Bacteria</taxon>
        <taxon>Pseudomonadati</taxon>
        <taxon>Pseudomonadota</taxon>
        <taxon>Alphaproteobacteria</taxon>
        <taxon>Rhodothalassiales</taxon>
        <taxon>Rhodothalassiaceae</taxon>
        <taxon>Rhodothalassium</taxon>
    </lineage>
</organism>
<accession>A0A4R2PQ55</accession>